<dbReference type="FunFam" id="3.40.50.10800:FF:000003">
    <property type="entry name" value="Quinolinate synthase A"/>
    <property type="match status" value="1"/>
</dbReference>
<dbReference type="InterPro" id="IPR023066">
    <property type="entry name" value="Quinolinate_synth_type2"/>
</dbReference>
<feature type="binding site" evidence="14">
    <location>
        <position position="237"/>
    </location>
    <ligand>
        <name>iminosuccinate</name>
        <dbReference type="ChEBI" id="CHEBI:77875"/>
    </ligand>
</feature>
<reference evidence="15 16" key="1">
    <citation type="submission" date="2016-10" db="EMBL/GenBank/DDBJ databases">
        <authorList>
            <person name="de Groot N.N."/>
        </authorList>
    </citation>
    <scope>NUCLEOTIDE SEQUENCE [LARGE SCALE GENOMIC DNA]</scope>
    <source>
        <strain evidence="15 16">DSM 527</strain>
    </source>
</reference>
<dbReference type="AlphaFoldDB" id="A0A1G7JFZ2"/>
<dbReference type="Proteomes" id="UP000199045">
    <property type="component" value="Unassembled WGS sequence"/>
</dbReference>
<evidence type="ECO:0000256" key="10">
    <source>
        <dbReference type="ARBA" id="ARBA00023004"/>
    </source>
</evidence>
<proteinExistence type="inferred from homology"/>
<comment type="pathway">
    <text evidence="3 14">Cofactor biosynthesis; NAD(+) biosynthesis; quinolinate from iminoaspartate: step 1/1.</text>
</comment>
<name>A0A1G7JFZ2_CHIFI</name>
<accession>A0A1G7JFZ2</accession>
<dbReference type="GO" id="GO:0005829">
    <property type="term" value="C:cytosol"/>
    <property type="evidence" value="ECO:0007669"/>
    <property type="project" value="TreeGrafter"/>
</dbReference>
<dbReference type="InterPro" id="IPR036094">
    <property type="entry name" value="NadA_sf"/>
</dbReference>
<dbReference type="EMBL" id="FNBN01000001">
    <property type="protein sequence ID" value="SDF23857.1"/>
    <property type="molecule type" value="Genomic_DNA"/>
</dbReference>
<comment type="subcellular location">
    <subcellularLocation>
        <location evidence="2 14">Cytoplasm</location>
    </subcellularLocation>
</comment>
<dbReference type="UniPathway" id="UPA00253">
    <property type="reaction ID" value="UER00327"/>
</dbReference>
<dbReference type="SUPFAM" id="SSF142754">
    <property type="entry name" value="NadA-like"/>
    <property type="match status" value="1"/>
</dbReference>
<evidence type="ECO:0000256" key="14">
    <source>
        <dbReference type="HAMAP-Rule" id="MF_00568"/>
    </source>
</evidence>
<evidence type="ECO:0000256" key="4">
    <source>
        <dbReference type="ARBA" id="ARBA00012669"/>
    </source>
</evidence>
<evidence type="ECO:0000256" key="2">
    <source>
        <dbReference type="ARBA" id="ARBA00004496"/>
    </source>
</evidence>
<dbReference type="Pfam" id="PF02445">
    <property type="entry name" value="NadA"/>
    <property type="match status" value="1"/>
</dbReference>
<organism evidence="15 16">
    <name type="scientific">Chitinophaga filiformis</name>
    <name type="common">Myxococcus filiformis</name>
    <name type="synonym">Flexibacter filiformis</name>
    <dbReference type="NCBI Taxonomy" id="104663"/>
    <lineage>
        <taxon>Bacteria</taxon>
        <taxon>Pseudomonadati</taxon>
        <taxon>Bacteroidota</taxon>
        <taxon>Chitinophagia</taxon>
        <taxon>Chitinophagales</taxon>
        <taxon>Chitinophagaceae</taxon>
        <taxon>Chitinophaga</taxon>
    </lineage>
</organism>
<comment type="catalytic activity">
    <reaction evidence="12">
        <text>iminosuccinate + dihydroxyacetone phosphate = quinolinate + phosphate + 2 H2O + H(+)</text>
        <dbReference type="Rhea" id="RHEA:25888"/>
        <dbReference type="ChEBI" id="CHEBI:15377"/>
        <dbReference type="ChEBI" id="CHEBI:15378"/>
        <dbReference type="ChEBI" id="CHEBI:29959"/>
        <dbReference type="ChEBI" id="CHEBI:43474"/>
        <dbReference type="ChEBI" id="CHEBI:57642"/>
        <dbReference type="ChEBI" id="CHEBI:77875"/>
        <dbReference type="EC" id="2.5.1.72"/>
    </reaction>
    <physiologicalReaction direction="left-to-right" evidence="12">
        <dbReference type="Rhea" id="RHEA:25889"/>
    </physiologicalReaction>
</comment>
<feature type="binding site" evidence="14">
    <location>
        <begin position="134"/>
        <end position="136"/>
    </location>
    <ligand>
        <name>iminosuccinate</name>
        <dbReference type="ChEBI" id="CHEBI:77875"/>
    </ligand>
</feature>
<keyword evidence="6 14" id="KW-0963">Cytoplasm</keyword>
<dbReference type="HAMAP" id="MF_00568">
    <property type="entry name" value="NadA_type2"/>
    <property type="match status" value="1"/>
</dbReference>
<evidence type="ECO:0000256" key="6">
    <source>
        <dbReference type="ARBA" id="ARBA00022490"/>
    </source>
</evidence>
<evidence type="ECO:0000256" key="11">
    <source>
        <dbReference type="ARBA" id="ARBA00023014"/>
    </source>
</evidence>
<keyword evidence="10 14" id="KW-0408">Iron</keyword>
<evidence type="ECO:0000313" key="15">
    <source>
        <dbReference type="EMBL" id="SDF23857.1"/>
    </source>
</evidence>
<comment type="cofactor">
    <cofactor evidence="14">
        <name>[4Fe-4S] cluster</name>
        <dbReference type="ChEBI" id="CHEBI:49883"/>
    </cofactor>
    <text evidence="14">Binds 1 [4Fe-4S] cluster per subunit.</text>
</comment>
<evidence type="ECO:0000256" key="3">
    <source>
        <dbReference type="ARBA" id="ARBA00005065"/>
    </source>
</evidence>
<dbReference type="PANTHER" id="PTHR30573">
    <property type="entry name" value="QUINOLINATE SYNTHETASE A"/>
    <property type="match status" value="1"/>
</dbReference>
<comment type="similarity">
    <text evidence="14">Belongs to the quinolinate synthase family. Type 2 subfamily.</text>
</comment>
<keyword evidence="7 14" id="KW-0662">Pyridine nucleotide biosynthesis</keyword>
<keyword evidence="9 14" id="KW-0479">Metal-binding</keyword>
<dbReference type="Gene3D" id="3.40.50.10800">
    <property type="entry name" value="NadA-like"/>
    <property type="match status" value="3"/>
</dbReference>
<gene>
    <name evidence="14" type="primary">nadA</name>
    <name evidence="15" type="ORF">SAMN04488121_1011225</name>
</gene>
<dbReference type="NCBIfam" id="TIGR00550">
    <property type="entry name" value="nadA"/>
    <property type="match status" value="1"/>
</dbReference>
<evidence type="ECO:0000256" key="13">
    <source>
        <dbReference type="ARBA" id="ARBA00073059"/>
    </source>
</evidence>
<feature type="binding site" evidence="14">
    <location>
        <position position="194"/>
    </location>
    <ligand>
        <name>[4Fe-4S] cluster</name>
        <dbReference type="ChEBI" id="CHEBI:49883"/>
    </ligand>
</feature>
<protein>
    <recommendedName>
        <fullName evidence="13 14">Quinolinate synthase</fullName>
        <ecNumber evidence="4 14">2.5.1.72</ecNumber>
    </recommendedName>
</protein>
<dbReference type="NCBIfam" id="NF006879">
    <property type="entry name" value="PRK09375.1-4"/>
    <property type="match status" value="1"/>
</dbReference>
<feature type="binding site" evidence="14">
    <location>
        <position position="151"/>
    </location>
    <ligand>
        <name>iminosuccinate</name>
        <dbReference type="ChEBI" id="CHEBI:77875"/>
    </ligand>
</feature>
<feature type="binding site" evidence="14">
    <location>
        <begin position="220"/>
        <end position="222"/>
    </location>
    <ligand>
        <name>iminosuccinate</name>
        <dbReference type="ChEBI" id="CHEBI:77875"/>
    </ligand>
</feature>
<dbReference type="GO" id="GO:0008987">
    <property type="term" value="F:quinolinate synthetase A activity"/>
    <property type="evidence" value="ECO:0007669"/>
    <property type="project" value="UniProtKB-UniRule"/>
</dbReference>
<dbReference type="GO" id="GO:0034628">
    <property type="term" value="P:'de novo' NAD+ biosynthetic process from L-aspartate"/>
    <property type="evidence" value="ECO:0007669"/>
    <property type="project" value="TreeGrafter"/>
</dbReference>
<dbReference type="InterPro" id="IPR003473">
    <property type="entry name" value="NadA"/>
</dbReference>
<keyword evidence="11 14" id="KW-0411">Iron-sulfur</keyword>
<dbReference type="PANTHER" id="PTHR30573:SF0">
    <property type="entry name" value="QUINOLINATE SYNTHASE, CHLOROPLASTIC"/>
    <property type="match status" value="1"/>
</dbReference>
<dbReference type="GO" id="GO:0051539">
    <property type="term" value="F:4 iron, 4 sulfur cluster binding"/>
    <property type="evidence" value="ECO:0007669"/>
    <property type="project" value="UniProtKB-KW"/>
</dbReference>
<evidence type="ECO:0000313" key="16">
    <source>
        <dbReference type="Proteomes" id="UP000199045"/>
    </source>
</evidence>
<evidence type="ECO:0000256" key="7">
    <source>
        <dbReference type="ARBA" id="ARBA00022642"/>
    </source>
</evidence>
<feature type="binding site" evidence="14">
    <location>
        <position position="46"/>
    </location>
    <ligand>
        <name>iminosuccinate</name>
        <dbReference type="ChEBI" id="CHEBI:77875"/>
    </ligand>
</feature>
<dbReference type="NCBIfam" id="NF006878">
    <property type="entry name" value="PRK09375.1-2"/>
    <property type="match status" value="1"/>
</dbReference>
<evidence type="ECO:0000256" key="1">
    <source>
        <dbReference type="ARBA" id="ARBA00003791"/>
    </source>
</evidence>
<dbReference type="STRING" id="104663.SAMN04488121_1011225"/>
<dbReference type="GO" id="GO:0046872">
    <property type="term" value="F:metal ion binding"/>
    <property type="evidence" value="ECO:0007669"/>
    <property type="project" value="UniProtKB-KW"/>
</dbReference>
<evidence type="ECO:0000256" key="8">
    <source>
        <dbReference type="ARBA" id="ARBA00022679"/>
    </source>
</evidence>
<feature type="binding site" evidence="14">
    <location>
        <position position="63"/>
    </location>
    <ligand>
        <name>iminosuccinate</name>
        <dbReference type="ChEBI" id="CHEBI:77875"/>
    </ligand>
</feature>
<feature type="binding site" evidence="14">
    <location>
        <position position="287"/>
    </location>
    <ligand>
        <name>[4Fe-4S] cluster</name>
        <dbReference type="ChEBI" id="CHEBI:49883"/>
    </ligand>
</feature>
<evidence type="ECO:0000256" key="5">
    <source>
        <dbReference type="ARBA" id="ARBA00022485"/>
    </source>
</evidence>
<comment type="function">
    <text evidence="1 14">Catalyzes the condensation of iminoaspartate with dihydroxyacetone phosphate to form quinolinate.</text>
</comment>
<dbReference type="EC" id="2.5.1.72" evidence="4 14"/>
<dbReference type="FunFam" id="3.40.50.10800:FF:000001">
    <property type="entry name" value="Quinolinate synthase A"/>
    <property type="match status" value="1"/>
</dbReference>
<sequence>MMRELEIAKSELQKKGYLDLPVDVRLDLFAEIERLKKEKNAIVLAHYYQEPDIQDVADYIGDSLGLSQQAAKTDADIIVFAGVHFMAETAKILSPQKKVLLPDLKAGCSLADSAPPELFRKFKEKHPDHLVISYINCSAGIKALSDIICTSSNAEKIIESVPKDQPIIFAPDRNLGAYLAKKTGRDMLLWNGACMVHEIFSLEKITKLKIRHPKAKVIAHPECEAAVLEIADYIGSTTGLLKFSQKDDAQEYIVVTETGILHQMQKENPGKTFIPAPPNNACACNDCPHMKLNTLEKLYLCMEYEEPEITMNEQLRIAAKKPIERMLEISAQYGL</sequence>
<keyword evidence="8 14" id="KW-0808">Transferase</keyword>
<feature type="binding site" evidence="14">
    <location>
        <position position="108"/>
    </location>
    <ligand>
        <name>[4Fe-4S] cluster</name>
        <dbReference type="ChEBI" id="CHEBI:49883"/>
    </ligand>
</feature>
<evidence type="ECO:0000256" key="12">
    <source>
        <dbReference type="ARBA" id="ARBA00050125"/>
    </source>
</evidence>
<evidence type="ECO:0000256" key="9">
    <source>
        <dbReference type="ARBA" id="ARBA00022723"/>
    </source>
</evidence>
<keyword evidence="5 14" id="KW-0004">4Fe-4S</keyword>